<dbReference type="OrthoDB" id="5832747at2759"/>
<evidence type="ECO:0000256" key="3">
    <source>
        <dbReference type="ARBA" id="ARBA00023015"/>
    </source>
</evidence>
<proteinExistence type="inferred from homology"/>
<dbReference type="InterPro" id="IPR046347">
    <property type="entry name" value="bZIP_sf"/>
</dbReference>
<dbReference type="InterPro" id="IPR004827">
    <property type="entry name" value="bZIP"/>
</dbReference>
<evidence type="ECO:0000256" key="5">
    <source>
        <dbReference type="ARBA" id="ARBA00023163"/>
    </source>
</evidence>
<sequence>MLPDIQQQIASGIYDTTQQHIRAMSQMWNFDHYQQQPYTPTGCAKEEKFDQFKQEMMFHPLFAHQFTQFATVPPRDSPGPTKKKPQPVPDDQKDESYRERRRRNNEAARKSREARKKNEDLTSRRLEAAQQENFILRQELHRLKIEVESLQYSLARATAQINMGATNAANPPSY</sequence>
<dbReference type="EMBL" id="CADEPM010000005">
    <property type="protein sequence ID" value="CAB3405960.1"/>
    <property type="molecule type" value="Genomic_DNA"/>
</dbReference>
<dbReference type="AlphaFoldDB" id="A0A8S1EZG6"/>
<feature type="compositionally biased region" description="Basic and acidic residues" evidence="7">
    <location>
        <begin position="90"/>
        <end position="124"/>
    </location>
</feature>
<organism evidence="9 10">
    <name type="scientific">Caenorhabditis bovis</name>
    <dbReference type="NCBI Taxonomy" id="2654633"/>
    <lineage>
        <taxon>Eukaryota</taxon>
        <taxon>Metazoa</taxon>
        <taxon>Ecdysozoa</taxon>
        <taxon>Nematoda</taxon>
        <taxon>Chromadorea</taxon>
        <taxon>Rhabditida</taxon>
        <taxon>Rhabditina</taxon>
        <taxon>Rhabditomorpha</taxon>
        <taxon>Rhabditoidea</taxon>
        <taxon>Rhabditidae</taxon>
        <taxon>Peloderinae</taxon>
        <taxon>Caenorhabditis</taxon>
    </lineage>
</organism>
<comment type="similarity">
    <text evidence="2">Belongs to the bZIP family. NFIL3 subfamily.</text>
</comment>
<evidence type="ECO:0000259" key="8">
    <source>
        <dbReference type="PROSITE" id="PS50217"/>
    </source>
</evidence>
<gene>
    <name evidence="9" type="ORF">CBOVIS_LOCUS8094</name>
</gene>
<evidence type="ECO:0000256" key="6">
    <source>
        <dbReference type="ARBA" id="ARBA00023242"/>
    </source>
</evidence>
<dbReference type="Proteomes" id="UP000494206">
    <property type="component" value="Unassembled WGS sequence"/>
</dbReference>
<dbReference type="PROSITE" id="PS50217">
    <property type="entry name" value="BZIP"/>
    <property type="match status" value="1"/>
</dbReference>
<dbReference type="GO" id="GO:0000978">
    <property type="term" value="F:RNA polymerase II cis-regulatory region sequence-specific DNA binding"/>
    <property type="evidence" value="ECO:0007669"/>
    <property type="project" value="TreeGrafter"/>
</dbReference>
<dbReference type="Gene3D" id="1.20.5.170">
    <property type="match status" value="1"/>
</dbReference>
<keyword evidence="10" id="KW-1185">Reference proteome</keyword>
<evidence type="ECO:0000256" key="7">
    <source>
        <dbReference type="SAM" id="MobiDB-lite"/>
    </source>
</evidence>
<comment type="caution">
    <text evidence="9">The sequence shown here is derived from an EMBL/GenBank/DDBJ whole genome shotgun (WGS) entry which is preliminary data.</text>
</comment>
<keyword evidence="6" id="KW-0539">Nucleus</keyword>
<dbReference type="SMART" id="SM00338">
    <property type="entry name" value="BRLZ"/>
    <property type="match status" value="1"/>
</dbReference>
<dbReference type="FunFam" id="1.20.5.170:FF:000025">
    <property type="entry name" value="nuclear factor interleukin-3-regulated protein-like"/>
    <property type="match status" value="1"/>
</dbReference>
<dbReference type="InterPro" id="IPR040223">
    <property type="entry name" value="PAR_bZIP"/>
</dbReference>
<evidence type="ECO:0000256" key="4">
    <source>
        <dbReference type="ARBA" id="ARBA00023125"/>
    </source>
</evidence>
<dbReference type="Pfam" id="PF07716">
    <property type="entry name" value="bZIP_2"/>
    <property type="match status" value="1"/>
</dbReference>
<accession>A0A8S1EZG6</accession>
<dbReference type="PANTHER" id="PTHR11988">
    <property type="entry name" value="THYROTROPH EMBRYONIC FACTOR RELATED"/>
    <property type="match status" value="1"/>
</dbReference>
<evidence type="ECO:0000256" key="1">
    <source>
        <dbReference type="ARBA" id="ARBA00004123"/>
    </source>
</evidence>
<dbReference type="SUPFAM" id="SSF57959">
    <property type="entry name" value="Leucine zipper domain"/>
    <property type="match status" value="1"/>
</dbReference>
<dbReference type="GO" id="GO:0000981">
    <property type="term" value="F:DNA-binding transcription factor activity, RNA polymerase II-specific"/>
    <property type="evidence" value="ECO:0007669"/>
    <property type="project" value="TreeGrafter"/>
</dbReference>
<protein>
    <recommendedName>
        <fullName evidence="8">BZIP domain-containing protein</fullName>
    </recommendedName>
</protein>
<keyword evidence="4" id="KW-0238">DNA-binding</keyword>
<dbReference type="GO" id="GO:0005634">
    <property type="term" value="C:nucleus"/>
    <property type="evidence" value="ECO:0007669"/>
    <property type="project" value="UniProtKB-SubCell"/>
</dbReference>
<reference evidence="9 10" key="1">
    <citation type="submission" date="2020-04" db="EMBL/GenBank/DDBJ databases">
        <authorList>
            <person name="Laetsch R D."/>
            <person name="Stevens L."/>
            <person name="Kumar S."/>
            <person name="Blaxter L. M."/>
        </authorList>
    </citation>
    <scope>NUCLEOTIDE SEQUENCE [LARGE SCALE GENOMIC DNA]</scope>
</reference>
<evidence type="ECO:0000313" key="9">
    <source>
        <dbReference type="EMBL" id="CAB3405960.1"/>
    </source>
</evidence>
<evidence type="ECO:0000256" key="2">
    <source>
        <dbReference type="ARBA" id="ARBA00006079"/>
    </source>
</evidence>
<comment type="subcellular location">
    <subcellularLocation>
        <location evidence="1">Nucleus</location>
    </subcellularLocation>
</comment>
<feature type="domain" description="BZIP" evidence="8">
    <location>
        <begin position="94"/>
        <end position="157"/>
    </location>
</feature>
<feature type="region of interest" description="Disordered" evidence="7">
    <location>
        <begin position="70"/>
        <end position="124"/>
    </location>
</feature>
<keyword evidence="3" id="KW-0805">Transcription regulation</keyword>
<keyword evidence="5" id="KW-0804">Transcription</keyword>
<evidence type="ECO:0000313" key="10">
    <source>
        <dbReference type="Proteomes" id="UP000494206"/>
    </source>
</evidence>
<name>A0A8S1EZG6_9PELO</name>
<dbReference type="PANTHER" id="PTHR11988:SF27">
    <property type="entry name" value="GH27708P"/>
    <property type="match status" value="1"/>
</dbReference>